<gene>
    <name evidence="1" type="ORF">Q605_AUC01012G0002</name>
</gene>
<dbReference type="EMBL" id="AZLV01001012">
    <property type="protein sequence ID" value="ETJ02100.1"/>
    <property type="molecule type" value="Genomic_DNA"/>
</dbReference>
<sequence length="113" mass="12342">MIPHLARAWALLSPTPHIAPTGSTLRKSWVAEAGTRSRPSGLAWEEASLATNSVEAIPTEAGSPRLWRMVERIHWAMRTGGPIRRWAPETSRKASSTLTFSSTGVTCSRMAMT</sequence>
<dbReference type="Proteomes" id="UP000018852">
    <property type="component" value="Unassembled WGS sequence"/>
</dbReference>
<name>W1VB71_9ACTO</name>
<dbReference type="AlphaFoldDB" id="W1VB71"/>
<comment type="caution">
    <text evidence="1">The sequence shown here is derived from an EMBL/GenBank/DDBJ whole genome shotgun (WGS) entry which is preliminary data.</text>
</comment>
<proteinExistence type="predicted"/>
<evidence type="ECO:0000313" key="1">
    <source>
        <dbReference type="EMBL" id="ETJ02100.1"/>
    </source>
</evidence>
<evidence type="ECO:0000313" key="2">
    <source>
        <dbReference type="Proteomes" id="UP000018852"/>
    </source>
</evidence>
<accession>W1VB71</accession>
<protein>
    <submittedName>
        <fullName evidence="1">Uncharacterized protein</fullName>
    </submittedName>
</protein>
<organism evidence="1 2">
    <name type="scientific">Actinomyces urogenitalis DORA_12</name>
    <dbReference type="NCBI Taxonomy" id="1403939"/>
    <lineage>
        <taxon>Bacteria</taxon>
        <taxon>Bacillati</taxon>
        <taxon>Actinomycetota</taxon>
        <taxon>Actinomycetes</taxon>
        <taxon>Actinomycetales</taxon>
        <taxon>Actinomycetaceae</taxon>
        <taxon>Actinomyces</taxon>
    </lineage>
</organism>
<reference evidence="1 2" key="1">
    <citation type="submission" date="2013-12" db="EMBL/GenBank/DDBJ databases">
        <title>A Varibaculum cambriense genome reconstructed from a premature infant gut community with otherwise low bacterial novelty that shifts toward anaerobic metabolism during the third week of life.</title>
        <authorList>
            <person name="Brown C.T."/>
            <person name="Sharon I."/>
            <person name="Thomas B.C."/>
            <person name="Castelle C.J."/>
            <person name="Morowitz M.J."/>
            <person name="Banfield J.F."/>
        </authorList>
    </citation>
    <scope>NUCLEOTIDE SEQUENCE [LARGE SCALE GENOMIC DNA]</scope>
    <source>
        <strain evidence="2">DORA_12</strain>
    </source>
</reference>